<feature type="compositionally biased region" description="Low complexity" evidence="1">
    <location>
        <begin position="26"/>
        <end position="38"/>
    </location>
</feature>
<feature type="compositionally biased region" description="Basic residues" evidence="1">
    <location>
        <begin position="10"/>
        <end position="20"/>
    </location>
</feature>
<name>A0A0E9T5H9_ANGAN</name>
<dbReference type="AlphaFoldDB" id="A0A0E9T5H9"/>
<protein>
    <submittedName>
        <fullName evidence="2">Uncharacterized protein</fullName>
    </submittedName>
</protein>
<evidence type="ECO:0000313" key="2">
    <source>
        <dbReference type="EMBL" id="JAH48707.1"/>
    </source>
</evidence>
<organism evidence="2">
    <name type="scientific">Anguilla anguilla</name>
    <name type="common">European freshwater eel</name>
    <name type="synonym">Muraena anguilla</name>
    <dbReference type="NCBI Taxonomy" id="7936"/>
    <lineage>
        <taxon>Eukaryota</taxon>
        <taxon>Metazoa</taxon>
        <taxon>Chordata</taxon>
        <taxon>Craniata</taxon>
        <taxon>Vertebrata</taxon>
        <taxon>Euteleostomi</taxon>
        <taxon>Actinopterygii</taxon>
        <taxon>Neopterygii</taxon>
        <taxon>Teleostei</taxon>
        <taxon>Anguilliformes</taxon>
        <taxon>Anguillidae</taxon>
        <taxon>Anguilla</taxon>
    </lineage>
</organism>
<reference evidence="2" key="2">
    <citation type="journal article" date="2015" name="Fish Shellfish Immunol.">
        <title>Early steps in the European eel (Anguilla anguilla)-Vibrio vulnificus interaction in the gills: Role of the RtxA13 toxin.</title>
        <authorList>
            <person name="Callol A."/>
            <person name="Pajuelo D."/>
            <person name="Ebbesson L."/>
            <person name="Teles M."/>
            <person name="MacKenzie S."/>
            <person name="Amaro C."/>
        </authorList>
    </citation>
    <scope>NUCLEOTIDE SEQUENCE</scope>
</reference>
<dbReference type="EMBL" id="GBXM01059870">
    <property type="protein sequence ID" value="JAH48707.1"/>
    <property type="molecule type" value="Transcribed_RNA"/>
</dbReference>
<sequence length="38" mass="4273">MRSWRSWSKNWKKRAWRSRCRPAPPGATGTPAAGASES</sequence>
<accession>A0A0E9T5H9</accession>
<evidence type="ECO:0000256" key="1">
    <source>
        <dbReference type="SAM" id="MobiDB-lite"/>
    </source>
</evidence>
<reference evidence="2" key="1">
    <citation type="submission" date="2014-11" db="EMBL/GenBank/DDBJ databases">
        <authorList>
            <person name="Amaro Gonzalez C."/>
        </authorList>
    </citation>
    <scope>NUCLEOTIDE SEQUENCE</scope>
</reference>
<proteinExistence type="predicted"/>
<feature type="region of interest" description="Disordered" evidence="1">
    <location>
        <begin position="1"/>
        <end position="38"/>
    </location>
</feature>